<dbReference type="SUPFAM" id="SSF50475">
    <property type="entry name" value="FMN-binding split barrel"/>
    <property type="match status" value="1"/>
</dbReference>
<keyword evidence="4" id="KW-1185">Reference proteome</keyword>
<evidence type="ECO:0000313" key="3">
    <source>
        <dbReference type="EMBL" id="ORZ12188.1"/>
    </source>
</evidence>
<dbReference type="OrthoDB" id="436496at2759"/>
<dbReference type="Gene3D" id="2.40.30.10">
    <property type="entry name" value="Translation factors"/>
    <property type="match status" value="1"/>
</dbReference>
<dbReference type="PANTHER" id="PTHR42815:SF2">
    <property type="entry name" value="FAD-BINDING, PUTATIVE (AFU_ORTHOLOGUE AFUA_6G07600)-RELATED"/>
    <property type="match status" value="1"/>
</dbReference>
<comment type="caution">
    <text evidence="3">The sequence shown here is derived from an EMBL/GenBank/DDBJ whole genome shotgun (WGS) entry which is preliminary data.</text>
</comment>
<name>A0A1Y2GN79_9FUNG</name>
<dbReference type="PANTHER" id="PTHR42815">
    <property type="entry name" value="FAD-BINDING, PUTATIVE (AFU_ORTHOLOGUE AFUA_6G07600)-RELATED"/>
    <property type="match status" value="1"/>
</dbReference>
<feature type="compositionally biased region" description="Basic and acidic residues" evidence="1">
    <location>
        <begin position="109"/>
        <end position="130"/>
    </location>
</feature>
<dbReference type="GO" id="GO:0016491">
    <property type="term" value="F:oxidoreductase activity"/>
    <property type="evidence" value="ECO:0007669"/>
    <property type="project" value="InterPro"/>
</dbReference>
<gene>
    <name evidence="3" type="ORF">BCR41DRAFT_106296</name>
</gene>
<evidence type="ECO:0000256" key="1">
    <source>
        <dbReference type="SAM" id="MobiDB-lite"/>
    </source>
</evidence>
<dbReference type="Proteomes" id="UP000193648">
    <property type="component" value="Unassembled WGS sequence"/>
</dbReference>
<feature type="region of interest" description="Disordered" evidence="1">
    <location>
        <begin position="510"/>
        <end position="531"/>
    </location>
</feature>
<dbReference type="AlphaFoldDB" id="A0A1Y2GN79"/>
<dbReference type="SUPFAM" id="SSF52343">
    <property type="entry name" value="Ferredoxin reductase-like, C-terminal NADP-linked domain"/>
    <property type="match status" value="1"/>
</dbReference>
<feature type="domain" description="FAD-binding FR-type" evidence="2">
    <location>
        <begin position="436"/>
        <end position="579"/>
    </location>
</feature>
<dbReference type="GeneID" id="33561191"/>
<reference evidence="3 4" key="1">
    <citation type="submission" date="2016-07" db="EMBL/GenBank/DDBJ databases">
        <title>Pervasive Adenine N6-methylation of Active Genes in Fungi.</title>
        <authorList>
            <consortium name="DOE Joint Genome Institute"/>
            <person name="Mondo S.J."/>
            <person name="Dannebaum R.O."/>
            <person name="Kuo R.C."/>
            <person name="Labutti K."/>
            <person name="Haridas S."/>
            <person name="Kuo A."/>
            <person name="Salamov A."/>
            <person name="Ahrendt S.R."/>
            <person name="Lipzen A."/>
            <person name="Sullivan W."/>
            <person name="Andreopoulos W.B."/>
            <person name="Clum A."/>
            <person name="Lindquist E."/>
            <person name="Daum C."/>
            <person name="Ramamoorthy G.K."/>
            <person name="Gryganskyi A."/>
            <person name="Culley D."/>
            <person name="Magnuson J.K."/>
            <person name="James T.Y."/>
            <person name="O'Malley M.A."/>
            <person name="Stajich J.E."/>
            <person name="Spatafora J.W."/>
            <person name="Visel A."/>
            <person name="Grigoriev I.V."/>
        </authorList>
    </citation>
    <scope>NUCLEOTIDE SEQUENCE [LARGE SCALE GENOMIC DNA]</scope>
    <source>
        <strain evidence="3 4">NRRL 3116</strain>
    </source>
</reference>
<accession>A0A1Y2GN79</accession>
<organism evidence="3 4">
    <name type="scientific">Lobosporangium transversale</name>
    <dbReference type="NCBI Taxonomy" id="64571"/>
    <lineage>
        <taxon>Eukaryota</taxon>
        <taxon>Fungi</taxon>
        <taxon>Fungi incertae sedis</taxon>
        <taxon>Mucoromycota</taxon>
        <taxon>Mortierellomycotina</taxon>
        <taxon>Mortierellomycetes</taxon>
        <taxon>Mortierellales</taxon>
        <taxon>Mortierellaceae</taxon>
        <taxon>Lobosporangium</taxon>
    </lineage>
</organism>
<dbReference type="Gene3D" id="3.40.50.80">
    <property type="entry name" value="Nucleotide-binding domain of ferredoxin-NADP reductase (FNR) module"/>
    <property type="match status" value="1"/>
</dbReference>
<dbReference type="InterPro" id="IPR017938">
    <property type="entry name" value="Riboflavin_synthase-like_b-brl"/>
</dbReference>
<dbReference type="InterPro" id="IPR012349">
    <property type="entry name" value="Split_barrel_FMN-bd"/>
</dbReference>
<sequence length="799" mass="90024">MTAALAALQESTVPLYDRWHDGERKVQDLLHVREAVTRGSTYFRPYLTVQMQEFVPGLNYFFIGTLDSQGRPWVSILTGPKGFMQAPLDGNGKVLEIKTRLGQSLVTDEYEHEHEHEHEHKKGAIKEKDPSVTMPADPIFSNFIHGETFSSNKRMWGGVALDFSNRRRNKMNGVLYPHNILAADENSGDLHVRLTVEQTIGNCPKYITVRELDLFPSHLHTKSNDTVEYEPTKKSLNTNRNINTSEAQSLPLPLSLSSYGWLLPEEQAIIRQADCLFIASRFIDETLSDQTSGMDCNHRGGNPGFVRILEDNRLVFPDYSGNRFFNTLGNIANDDRVGLLFLDFETGDTLHLTGHAKIFIGMASQEIYPRSQRSIQITVDPYHILRRHALPFRMTVKELSPYNPIIPSTQHRIVYQNSSSTLGNLGQEQEQEGKKGQEVMVTLTGIKRHTADISTFEFRTSRPIHYIPGQYAVLDFSAYNTIGYRHMAPDDPSSLNDDYIRTWTISSAPFVSSSSPASSFSTSSTSSHGWEESSSFSMTIKRKPDGKISNLLHALNPDSLISEPFTVPLISTGGNFFLPPGPYVKTPLTSPSSSLVSSSSSPSNAFKTVKLAFFSGGIGSTPFISMIRGIRKRQLLSSYYKDVHNNDSNFQELFDIQWITSVPYFEDLLPEILYDLVKEQEQEQEQEEKNIKPNQPLTSLQLSVNAFLTREEQKTVAAYLNDHGIKNQSTKSNSSSNKIELHFKRLDIQALLEAIPDLVEDQERQILLCGPEPYLEAVRGYLHQLGIPAGRVLTEEFNF</sequence>
<dbReference type="RefSeq" id="XP_021880053.1">
    <property type="nucleotide sequence ID" value="XM_022019346.1"/>
</dbReference>
<evidence type="ECO:0000313" key="4">
    <source>
        <dbReference type="Proteomes" id="UP000193648"/>
    </source>
</evidence>
<dbReference type="InParanoid" id="A0A1Y2GN79"/>
<dbReference type="Gene3D" id="2.30.110.10">
    <property type="entry name" value="Electron Transport, Fmn-binding Protein, Chain A"/>
    <property type="match status" value="1"/>
</dbReference>
<dbReference type="STRING" id="64571.A0A1Y2GN79"/>
<dbReference type="InterPro" id="IPR039261">
    <property type="entry name" value="FNR_nucleotide-bd"/>
</dbReference>
<protein>
    <recommendedName>
        <fullName evidence="2">FAD-binding FR-type domain-containing protein</fullName>
    </recommendedName>
</protein>
<dbReference type="PROSITE" id="PS51384">
    <property type="entry name" value="FAD_FR"/>
    <property type="match status" value="1"/>
</dbReference>
<dbReference type="InterPro" id="IPR017927">
    <property type="entry name" value="FAD-bd_FR_type"/>
</dbReference>
<evidence type="ECO:0000259" key="2">
    <source>
        <dbReference type="PROSITE" id="PS51384"/>
    </source>
</evidence>
<dbReference type="EMBL" id="MCFF01000026">
    <property type="protein sequence ID" value="ORZ12188.1"/>
    <property type="molecule type" value="Genomic_DNA"/>
</dbReference>
<feature type="region of interest" description="Disordered" evidence="1">
    <location>
        <begin position="109"/>
        <end position="131"/>
    </location>
</feature>
<dbReference type="SUPFAM" id="SSF63380">
    <property type="entry name" value="Riboflavin synthase domain-like"/>
    <property type="match status" value="1"/>
</dbReference>
<proteinExistence type="predicted"/>